<dbReference type="Pfam" id="PF02021">
    <property type="entry name" value="UPF0102"/>
    <property type="match status" value="1"/>
</dbReference>
<reference evidence="3 4" key="1">
    <citation type="submission" date="2021-10" db="EMBL/GenBank/DDBJ databases">
        <authorList>
            <person name="Chen M."/>
        </authorList>
    </citation>
    <scope>NUCLEOTIDE SEQUENCE [LARGE SCALE GENOMIC DNA]</scope>
    <source>
        <strain evidence="3 4">H3-26</strain>
    </source>
</reference>
<dbReference type="InterPro" id="IPR011335">
    <property type="entry name" value="Restrct_endonuc-II-like"/>
</dbReference>
<evidence type="ECO:0000256" key="2">
    <source>
        <dbReference type="HAMAP-Rule" id="MF_00048"/>
    </source>
</evidence>
<name>A0ABS8BKM9_9NEIS</name>
<dbReference type="Gene3D" id="3.40.1350.10">
    <property type="match status" value="1"/>
</dbReference>
<dbReference type="EMBL" id="JAJAWG010000003">
    <property type="protein sequence ID" value="MCB5196169.1"/>
    <property type="molecule type" value="Genomic_DNA"/>
</dbReference>
<comment type="caution">
    <text evidence="3">The sequence shown here is derived from an EMBL/GenBank/DDBJ whole genome shotgun (WGS) entry which is preliminary data.</text>
</comment>
<dbReference type="PANTHER" id="PTHR34039">
    <property type="entry name" value="UPF0102 PROTEIN YRAN"/>
    <property type="match status" value="1"/>
</dbReference>
<dbReference type="InterPro" id="IPR003509">
    <property type="entry name" value="UPF0102_YraN-like"/>
</dbReference>
<gene>
    <name evidence="3" type="ORF">LG219_07720</name>
</gene>
<evidence type="ECO:0000313" key="4">
    <source>
        <dbReference type="Proteomes" id="UP001198034"/>
    </source>
</evidence>
<evidence type="ECO:0000256" key="1">
    <source>
        <dbReference type="ARBA" id="ARBA00006738"/>
    </source>
</evidence>
<dbReference type="PANTHER" id="PTHR34039:SF1">
    <property type="entry name" value="UPF0102 PROTEIN YRAN"/>
    <property type="match status" value="1"/>
</dbReference>
<keyword evidence="4" id="KW-1185">Reference proteome</keyword>
<dbReference type="CDD" id="cd20736">
    <property type="entry name" value="PoNe_Nuclease"/>
    <property type="match status" value="1"/>
</dbReference>
<evidence type="ECO:0000313" key="3">
    <source>
        <dbReference type="EMBL" id="MCB5196169.1"/>
    </source>
</evidence>
<dbReference type="NCBIfam" id="NF009150">
    <property type="entry name" value="PRK12497.1-3"/>
    <property type="match status" value="1"/>
</dbReference>
<organism evidence="3 4">
    <name type="scientific">Deefgea salmonis</name>
    <dbReference type="NCBI Taxonomy" id="2875502"/>
    <lineage>
        <taxon>Bacteria</taxon>
        <taxon>Pseudomonadati</taxon>
        <taxon>Pseudomonadota</taxon>
        <taxon>Betaproteobacteria</taxon>
        <taxon>Neisseriales</taxon>
        <taxon>Chitinibacteraceae</taxon>
        <taxon>Deefgea</taxon>
    </lineage>
</organism>
<accession>A0ABS8BKM9</accession>
<dbReference type="NCBIfam" id="TIGR00252">
    <property type="entry name" value="YraN family protein"/>
    <property type="match status" value="1"/>
</dbReference>
<dbReference type="RefSeq" id="WP_226763938.1">
    <property type="nucleotide sequence ID" value="NZ_JAJAWG010000003.1"/>
</dbReference>
<dbReference type="Proteomes" id="UP001198034">
    <property type="component" value="Unassembled WGS sequence"/>
</dbReference>
<protein>
    <recommendedName>
        <fullName evidence="2">UPF0102 protein LG219_07720</fullName>
    </recommendedName>
</protein>
<comment type="similarity">
    <text evidence="1 2">Belongs to the UPF0102 family.</text>
</comment>
<dbReference type="HAMAP" id="MF_00048">
    <property type="entry name" value="UPF0102"/>
    <property type="match status" value="1"/>
</dbReference>
<sequence>MNSLGQAAEQAALEYLQRQGLRLIVRNWSCKLGEIDLIMQDGRALVFIEVRSRRNPRFGGAAGSINSAKQAKLVRTAQCYLQSMTTLPLCRFDAVCIDGEHLQWLKDCIQAD</sequence>
<dbReference type="InterPro" id="IPR011856">
    <property type="entry name" value="tRNA_endonuc-like_dom_sf"/>
</dbReference>
<dbReference type="SUPFAM" id="SSF52980">
    <property type="entry name" value="Restriction endonuclease-like"/>
    <property type="match status" value="1"/>
</dbReference>
<proteinExistence type="inferred from homology"/>